<comment type="subcellular location">
    <subcellularLocation>
        <location evidence="1">Cell membrane</location>
        <topology evidence="1">Multi-pass membrane protein</topology>
    </subcellularLocation>
</comment>
<keyword evidence="6 7" id="KW-0472">Membrane</keyword>
<accession>A0A1M5CIZ6</accession>
<keyword evidence="4 7" id="KW-0812">Transmembrane</keyword>
<feature type="transmembrane region" description="Helical" evidence="7">
    <location>
        <begin position="217"/>
        <end position="238"/>
    </location>
</feature>
<dbReference type="SUPFAM" id="SSF103473">
    <property type="entry name" value="MFS general substrate transporter"/>
    <property type="match status" value="1"/>
</dbReference>
<keyword evidence="10" id="KW-1185">Reference proteome</keyword>
<feature type="transmembrane region" description="Helical" evidence="7">
    <location>
        <begin position="143"/>
        <end position="162"/>
    </location>
</feature>
<keyword evidence="5 7" id="KW-1133">Transmembrane helix</keyword>
<dbReference type="Gene3D" id="1.20.1250.20">
    <property type="entry name" value="MFS general substrate transporter like domains"/>
    <property type="match status" value="2"/>
</dbReference>
<dbReference type="OrthoDB" id="9607at2"/>
<evidence type="ECO:0000256" key="5">
    <source>
        <dbReference type="ARBA" id="ARBA00022989"/>
    </source>
</evidence>
<feature type="transmembrane region" description="Helical" evidence="7">
    <location>
        <begin position="52"/>
        <end position="74"/>
    </location>
</feature>
<dbReference type="InterPro" id="IPR036259">
    <property type="entry name" value="MFS_trans_sf"/>
</dbReference>
<evidence type="ECO:0000256" key="4">
    <source>
        <dbReference type="ARBA" id="ARBA00022692"/>
    </source>
</evidence>
<proteinExistence type="inferred from homology"/>
<evidence type="ECO:0000259" key="8">
    <source>
        <dbReference type="PROSITE" id="PS50850"/>
    </source>
</evidence>
<gene>
    <name evidence="9" type="ORF">SAMN02745158_04167</name>
</gene>
<evidence type="ECO:0000256" key="2">
    <source>
        <dbReference type="ARBA" id="ARBA00008335"/>
    </source>
</evidence>
<feature type="transmembrane region" description="Helical" evidence="7">
    <location>
        <begin position="105"/>
        <end position="122"/>
    </location>
</feature>
<dbReference type="PROSITE" id="PS50850">
    <property type="entry name" value="MFS"/>
    <property type="match status" value="1"/>
</dbReference>
<dbReference type="InterPro" id="IPR011701">
    <property type="entry name" value="MFS"/>
</dbReference>
<dbReference type="Pfam" id="PF07690">
    <property type="entry name" value="MFS_1"/>
    <property type="match status" value="1"/>
</dbReference>
<evidence type="ECO:0000256" key="1">
    <source>
        <dbReference type="ARBA" id="ARBA00004651"/>
    </source>
</evidence>
<dbReference type="Proteomes" id="UP000184245">
    <property type="component" value="Unassembled WGS sequence"/>
</dbReference>
<keyword evidence="3" id="KW-0813">Transport</keyword>
<dbReference type="EMBL" id="FQVI01000041">
    <property type="protein sequence ID" value="SHF54650.1"/>
    <property type="molecule type" value="Genomic_DNA"/>
</dbReference>
<evidence type="ECO:0000256" key="6">
    <source>
        <dbReference type="ARBA" id="ARBA00023136"/>
    </source>
</evidence>
<dbReference type="STRING" id="1122155.SAMN02745158_04167"/>
<comment type="similarity">
    <text evidence="2">Belongs to the major facilitator superfamily.</text>
</comment>
<feature type="transmembrane region" description="Helical" evidence="7">
    <location>
        <begin position="373"/>
        <end position="391"/>
    </location>
</feature>
<feature type="transmembrane region" description="Helical" evidence="7">
    <location>
        <begin position="337"/>
        <end position="361"/>
    </location>
</feature>
<feature type="transmembrane region" description="Helical" evidence="7">
    <location>
        <begin position="12"/>
        <end position="32"/>
    </location>
</feature>
<feature type="domain" description="Major facilitator superfamily (MFS) profile" evidence="8">
    <location>
        <begin position="16"/>
        <end position="396"/>
    </location>
</feature>
<evidence type="ECO:0000256" key="7">
    <source>
        <dbReference type="SAM" id="Phobius"/>
    </source>
</evidence>
<protein>
    <submittedName>
        <fullName evidence="9">MFS transporter, NNP family, nitrate/nitrite transporter</fullName>
    </submittedName>
</protein>
<feature type="transmembrane region" description="Helical" evidence="7">
    <location>
        <begin position="305"/>
        <end position="325"/>
    </location>
</feature>
<feature type="transmembrane region" description="Helical" evidence="7">
    <location>
        <begin position="250"/>
        <end position="270"/>
    </location>
</feature>
<sequence>MNDASNNKQNNYGKVVCGILFFALMVGNYFQYQLSPLAGQLMENMNLTQNQFSSIFTSPMVTSIFLGIIAGVLVDKFGSKRVIMVTLIISAAGLCYRPFADSYATLFFSMILGGTGITFLNVNMSKIIGGWYPPERVGPIMGLIMAGNTVGMTLGTATTAMLPSIPTALWISGAASVAVAVLWILFVKEGPYIQNAGGGSGESLLASLKPALKSKNIWLVGLCLACVLGCNISLASFLPTALQSRGISASMSGIIASIMTVGSFCGSFFGPSVIARMPRMKPALIGCAVLAALCAAFGWMAPPVLAAVIVFLAGMFISALIPTFMSFPMILPEIGPAYAGSAGGVITTLELLGAVIIPTYIITPAAGSNFNLYFIMAGVSVALMTVFAIFLPELNRKEQR</sequence>
<evidence type="ECO:0000313" key="10">
    <source>
        <dbReference type="Proteomes" id="UP000184245"/>
    </source>
</evidence>
<evidence type="ECO:0000313" key="9">
    <source>
        <dbReference type="EMBL" id="SHF54650.1"/>
    </source>
</evidence>
<dbReference type="PANTHER" id="PTHR23514:SF3">
    <property type="entry name" value="BYPASS OF STOP CODON PROTEIN 6"/>
    <property type="match status" value="1"/>
</dbReference>
<dbReference type="GO" id="GO:0022857">
    <property type="term" value="F:transmembrane transporter activity"/>
    <property type="evidence" value="ECO:0007669"/>
    <property type="project" value="InterPro"/>
</dbReference>
<dbReference type="RefSeq" id="WP_072854691.1">
    <property type="nucleotide sequence ID" value="NZ_FQVI01000041.1"/>
</dbReference>
<dbReference type="PANTHER" id="PTHR23514">
    <property type="entry name" value="BYPASS OF STOP CODON PROTEIN 6"/>
    <property type="match status" value="1"/>
</dbReference>
<feature type="transmembrane region" description="Helical" evidence="7">
    <location>
        <begin position="168"/>
        <end position="187"/>
    </location>
</feature>
<feature type="transmembrane region" description="Helical" evidence="7">
    <location>
        <begin position="282"/>
        <end position="299"/>
    </location>
</feature>
<organism evidence="9 10">
    <name type="scientific">Lactonifactor longoviformis DSM 17459</name>
    <dbReference type="NCBI Taxonomy" id="1122155"/>
    <lineage>
        <taxon>Bacteria</taxon>
        <taxon>Bacillati</taxon>
        <taxon>Bacillota</taxon>
        <taxon>Clostridia</taxon>
        <taxon>Eubacteriales</taxon>
        <taxon>Clostridiaceae</taxon>
        <taxon>Lactonifactor</taxon>
    </lineage>
</organism>
<name>A0A1M5CIZ6_9CLOT</name>
<dbReference type="GO" id="GO:0005886">
    <property type="term" value="C:plasma membrane"/>
    <property type="evidence" value="ECO:0007669"/>
    <property type="project" value="UniProtKB-SubCell"/>
</dbReference>
<feature type="transmembrane region" description="Helical" evidence="7">
    <location>
        <begin position="81"/>
        <end position="99"/>
    </location>
</feature>
<dbReference type="AlphaFoldDB" id="A0A1M5CIZ6"/>
<reference evidence="9 10" key="1">
    <citation type="submission" date="2016-11" db="EMBL/GenBank/DDBJ databases">
        <authorList>
            <person name="Jaros S."/>
            <person name="Januszkiewicz K."/>
            <person name="Wedrychowicz H."/>
        </authorList>
    </citation>
    <scope>NUCLEOTIDE SEQUENCE [LARGE SCALE GENOMIC DNA]</scope>
    <source>
        <strain evidence="9 10">DSM 17459</strain>
    </source>
</reference>
<evidence type="ECO:0000256" key="3">
    <source>
        <dbReference type="ARBA" id="ARBA00022448"/>
    </source>
</evidence>
<dbReference type="InterPro" id="IPR020846">
    <property type="entry name" value="MFS_dom"/>
</dbReference>
<dbReference type="InterPro" id="IPR051788">
    <property type="entry name" value="MFS_Transporter"/>
</dbReference>